<protein>
    <submittedName>
        <fullName evidence="1">Uncharacterized protein</fullName>
    </submittedName>
</protein>
<reference evidence="1" key="2">
    <citation type="submission" date="2021-09" db="EMBL/GenBank/DDBJ databases">
        <authorList>
            <person name="Jia N."/>
            <person name="Wang J."/>
            <person name="Shi W."/>
            <person name="Du L."/>
            <person name="Sun Y."/>
            <person name="Zhan W."/>
            <person name="Jiang J."/>
            <person name="Wang Q."/>
            <person name="Zhang B."/>
            <person name="Ji P."/>
            <person name="Sakyi L.B."/>
            <person name="Cui X."/>
            <person name="Yuan T."/>
            <person name="Jiang B."/>
            <person name="Yang W."/>
            <person name="Lam T.T.-Y."/>
            <person name="Chang Q."/>
            <person name="Ding S."/>
            <person name="Wang X."/>
            <person name="Zhu J."/>
            <person name="Ruan X."/>
            <person name="Zhao L."/>
            <person name="Wei J."/>
            <person name="Que T."/>
            <person name="Du C."/>
            <person name="Cheng J."/>
            <person name="Dai P."/>
            <person name="Han X."/>
            <person name="Huang E."/>
            <person name="Gao Y."/>
            <person name="Liu J."/>
            <person name="Shao H."/>
            <person name="Ye R."/>
            <person name="Li L."/>
            <person name="Wei W."/>
            <person name="Wang X."/>
            <person name="Wang C."/>
            <person name="Huo Q."/>
            <person name="Li W."/>
            <person name="Guo W."/>
            <person name="Chen H."/>
            <person name="Chen S."/>
            <person name="Zhou L."/>
            <person name="Zhou L."/>
            <person name="Ni X."/>
            <person name="Tian J."/>
            <person name="Zhou Y."/>
            <person name="Sheng Y."/>
            <person name="Liu T."/>
            <person name="Pan Y."/>
            <person name="Xia L."/>
            <person name="Li J."/>
            <person name="Zhao F."/>
            <person name="Cao W."/>
        </authorList>
    </citation>
    <scope>NUCLEOTIDE SEQUENCE</scope>
    <source>
        <strain evidence="1">Rmic-2018</strain>
        <tissue evidence="1">Larvae</tissue>
    </source>
</reference>
<proteinExistence type="predicted"/>
<dbReference type="AlphaFoldDB" id="A0A9J6EU07"/>
<accession>A0A9J6EU07</accession>
<evidence type="ECO:0000313" key="1">
    <source>
        <dbReference type="EMBL" id="KAH8037897.1"/>
    </source>
</evidence>
<keyword evidence="2" id="KW-1185">Reference proteome</keyword>
<gene>
    <name evidence="1" type="ORF">HPB51_018385</name>
</gene>
<dbReference type="EMBL" id="JABSTU010000002">
    <property type="protein sequence ID" value="KAH8037897.1"/>
    <property type="molecule type" value="Genomic_DNA"/>
</dbReference>
<sequence length="326" mass="36175">MEMNGVDPPCLDKMVYKTVAKTPSDITSWSWADPLIPIVLSWPNGEGPLYLNQTSWTEAGPICNVRNDRQLRAASLCPVTLRWDVPAKGRYYTYSSWTNRTQVRHVRVDRQLRTGVVGAQTTERFRAIADVLSKPVGDFQASRFFEFPAMLDTKAVAQIVEALRSSAGTKLDEAAYLRCMLLSEIVASGDTIKTLTHVASVVAVDACTYQVERHVGNYGACVPEGIIAAVDLSYFTALMTRKSTYQWNRALYADEWDSSVAVVPVKMEYSGSRALLPYLLSFLSTNYWTQRVGYNVECFEVGTAGDDMKRIDCLHHAGKAVVGGVC</sequence>
<evidence type="ECO:0000313" key="2">
    <source>
        <dbReference type="Proteomes" id="UP000821866"/>
    </source>
</evidence>
<comment type="caution">
    <text evidence="1">The sequence shown here is derived from an EMBL/GenBank/DDBJ whole genome shotgun (WGS) entry which is preliminary data.</text>
</comment>
<name>A0A9J6EU07_RHIMP</name>
<reference evidence="1" key="1">
    <citation type="journal article" date="2020" name="Cell">
        <title>Large-Scale Comparative Analyses of Tick Genomes Elucidate Their Genetic Diversity and Vector Capacities.</title>
        <authorList>
            <consortium name="Tick Genome and Microbiome Consortium (TIGMIC)"/>
            <person name="Jia N."/>
            <person name="Wang J."/>
            <person name="Shi W."/>
            <person name="Du L."/>
            <person name="Sun Y."/>
            <person name="Zhan W."/>
            <person name="Jiang J.F."/>
            <person name="Wang Q."/>
            <person name="Zhang B."/>
            <person name="Ji P."/>
            <person name="Bell-Sakyi L."/>
            <person name="Cui X.M."/>
            <person name="Yuan T.T."/>
            <person name="Jiang B.G."/>
            <person name="Yang W.F."/>
            <person name="Lam T.T."/>
            <person name="Chang Q.C."/>
            <person name="Ding S.J."/>
            <person name="Wang X.J."/>
            <person name="Zhu J.G."/>
            <person name="Ruan X.D."/>
            <person name="Zhao L."/>
            <person name="Wei J.T."/>
            <person name="Ye R.Z."/>
            <person name="Que T.C."/>
            <person name="Du C.H."/>
            <person name="Zhou Y.H."/>
            <person name="Cheng J.X."/>
            <person name="Dai P.F."/>
            <person name="Guo W.B."/>
            <person name="Han X.H."/>
            <person name="Huang E.J."/>
            <person name="Li L.F."/>
            <person name="Wei W."/>
            <person name="Gao Y.C."/>
            <person name="Liu J.Z."/>
            <person name="Shao H.Z."/>
            <person name="Wang X."/>
            <person name="Wang C.C."/>
            <person name="Yang T.C."/>
            <person name="Huo Q.B."/>
            <person name="Li W."/>
            <person name="Chen H.Y."/>
            <person name="Chen S.E."/>
            <person name="Zhou L.G."/>
            <person name="Ni X.B."/>
            <person name="Tian J.H."/>
            <person name="Sheng Y."/>
            <person name="Liu T."/>
            <person name="Pan Y.S."/>
            <person name="Xia L.Y."/>
            <person name="Li J."/>
            <person name="Zhao F."/>
            <person name="Cao W.C."/>
        </authorList>
    </citation>
    <scope>NUCLEOTIDE SEQUENCE</scope>
    <source>
        <strain evidence="1">Rmic-2018</strain>
    </source>
</reference>
<dbReference type="Proteomes" id="UP000821866">
    <property type="component" value="Chromosome 10"/>
</dbReference>
<organism evidence="1 2">
    <name type="scientific">Rhipicephalus microplus</name>
    <name type="common">Cattle tick</name>
    <name type="synonym">Boophilus microplus</name>
    <dbReference type="NCBI Taxonomy" id="6941"/>
    <lineage>
        <taxon>Eukaryota</taxon>
        <taxon>Metazoa</taxon>
        <taxon>Ecdysozoa</taxon>
        <taxon>Arthropoda</taxon>
        <taxon>Chelicerata</taxon>
        <taxon>Arachnida</taxon>
        <taxon>Acari</taxon>
        <taxon>Parasitiformes</taxon>
        <taxon>Ixodida</taxon>
        <taxon>Ixodoidea</taxon>
        <taxon>Ixodidae</taxon>
        <taxon>Rhipicephalinae</taxon>
        <taxon>Rhipicephalus</taxon>
        <taxon>Boophilus</taxon>
    </lineage>
</organism>